<proteinExistence type="predicted"/>
<feature type="chain" id="PRO_5020493614" evidence="1">
    <location>
        <begin position="29"/>
        <end position="629"/>
    </location>
</feature>
<organism evidence="2 3">
    <name type="scientific">Prosthecobacter fusiformis</name>
    <dbReference type="NCBI Taxonomy" id="48464"/>
    <lineage>
        <taxon>Bacteria</taxon>
        <taxon>Pseudomonadati</taxon>
        <taxon>Verrucomicrobiota</taxon>
        <taxon>Verrucomicrobiia</taxon>
        <taxon>Verrucomicrobiales</taxon>
        <taxon>Verrucomicrobiaceae</taxon>
        <taxon>Prosthecobacter</taxon>
    </lineage>
</organism>
<accession>A0A4R7RZV1</accession>
<dbReference type="AlphaFoldDB" id="A0A4R7RZV1"/>
<reference evidence="2 3" key="1">
    <citation type="submission" date="2019-03" db="EMBL/GenBank/DDBJ databases">
        <title>Genomic Encyclopedia of Archaeal and Bacterial Type Strains, Phase II (KMG-II): from individual species to whole genera.</title>
        <authorList>
            <person name="Goeker M."/>
        </authorList>
    </citation>
    <scope>NUCLEOTIDE SEQUENCE [LARGE SCALE GENOMIC DNA]</scope>
    <source>
        <strain evidence="2 3">ATCC 25309</strain>
    </source>
</reference>
<sequence>MKRSHQSNFRAALAILTAVLFLSSSAWAQDVTQAVTLNAGWNSVWLEVEPTGVDGYQKAPELVFDNPAIEMIATPKPLSSTAEFFGDDPGTIGTFNEDGWQQWNQTDAPGTSNLTLVFGNRPYLIKVAAGTAPFSIPITGKVRFFRPTWTPDRYNLIGFSLEGTRSFNSFFGPAGDKHAVSKIFRLKTNGDWQLVNGNDTMTSNEAYWIFSKGPSTYMGPVAVDFDLSSAGRLDFGGPFDSVGVGPGSPLLELDLEELVFTNLGSSVATPEMDLLAVSPGLGSLSLYVVNPATSGLGYVRGNQVDSSVAAGSSALAETVPALKTRILSLGAKRNWTTGAAGRFNLYRIKTSSVGASFYLPVTATINNLGYSSNPTPVSPASERTGLWIGEVIVDSSTSIVENGSPVKTSAVKAPARIIMHYNGSTVRLLSQVTLMRTKSADPEVAPTQVLVIDPARIPFFEGIKERNGKRVGLRMESVAFDMPRKMDATSQAAILNDPAYPGLTAAGIPAFLVSRTVRPPSLKEVYALSLDLAGTLGPSGTISTLAGSLNLDPFHRSNPFRHPYHPNHSYGPAIYRELRIDFDPDQPLGDILRGAYSETIKGLINTNLTLTGRVELRRVSSVATLEGTP</sequence>
<name>A0A4R7RZV1_9BACT</name>
<dbReference type="EMBL" id="SOCA01000004">
    <property type="protein sequence ID" value="TDU70686.1"/>
    <property type="molecule type" value="Genomic_DNA"/>
</dbReference>
<feature type="signal peptide" evidence="1">
    <location>
        <begin position="1"/>
        <end position="28"/>
    </location>
</feature>
<evidence type="ECO:0000313" key="3">
    <source>
        <dbReference type="Proteomes" id="UP000295662"/>
    </source>
</evidence>
<keyword evidence="1" id="KW-0732">Signal</keyword>
<keyword evidence="3" id="KW-1185">Reference proteome</keyword>
<evidence type="ECO:0000313" key="2">
    <source>
        <dbReference type="EMBL" id="TDU70686.1"/>
    </source>
</evidence>
<protein>
    <submittedName>
        <fullName evidence="2">Uncharacterized protein</fullName>
    </submittedName>
</protein>
<gene>
    <name evidence="2" type="ORF">EI77_02734</name>
</gene>
<dbReference type="Proteomes" id="UP000295662">
    <property type="component" value="Unassembled WGS sequence"/>
</dbReference>
<evidence type="ECO:0000256" key="1">
    <source>
        <dbReference type="SAM" id="SignalP"/>
    </source>
</evidence>
<comment type="caution">
    <text evidence="2">The sequence shown here is derived from an EMBL/GenBank/DDBJ whole genome shotgun (WGS) entry which is preliminary data.</text>
</comment>